<accession>A0ABP9NP04</accession>
<name>A0ABP9NP04_9PSEU</name>
<sequence length="134" mass="14780">MQSVEPPGTPPAEVDAVARIETRSGRGTAFVIRNDGITADLVTNEHLFDGAWTTRLTKSSLDKPAVGETHQIIVHREDSFRGHGVMVPPPCCADPDSWDGRVRTTTPSWWSEGICPHLIVRMTCLHTPPKRSTR</sequence>
<gene>
    <name evidence="1" type="ORF">GCM10023320_49710</name>
</gene>
<organism evidence="1 2">
    <name type="scientific">Pseudonocardia adelaidensis</name>
    <dbReference type="NCBI Taxonomy" id="648754"/>
    <lineage>
        <taxon>Bacteria</taxon>
        <taxon>Bacillati</taxon>
        <taxon>Actinomycetota</taxon>
        <taxon>Actinomycetes</taxon>
        <taxon>Pseudonocardiales</taxon>
        <taxon>Pseudonocardiaceae</taxon>
        <taxon>Pseudonocardia</taxon>
    </lineage>
</organism>
<dbReference type="Proteomes" id="UP001500804">
    <property type="component" value="Unassembled WGS sequence"/>
</dbReference>
<dbReference type="EMBL" id="BAABJO010000020">
    <property type="protein sequence ID" value="GAA5129365.1"/>
    <property type="molecule type" value="Genomic_DNA"/>
</dbReference>
<evidence type="ECO:0000313" key="2">
    <source>
        <dbReference type="Proteomes" id="UP001500804"/>
    </source>
</evidence>
<keyword evidence="2" id="KW-1185">Reference proteome</keyword>
<comment type="caution">
    <text evidence="1">The sequence shown here is derived from an EMBL/GenBank/DDBJ whole genome shotgun (WGS) entry which is preliminary data.</text>
</comment>
<protein>
    <submittedName>
        <fullName evidence="1">Uncharacterized protein</fullName>
    </submittedName>
</protein>
<evidence type="ECO:0000313" key="1">
    <source>
        <dbReference type="EMBL" id="GAA5129365.1"/>
    </source>
</evidence>
<reference evidence="2" key="1">
    <citation type="journal article" date="2019" name="Int. J. Syst. Evol. Microbiol.">
        <title>The Global Catalogue of Microorganisms (GCM) 10K type strain sequencing project: providing services to taxonomists for standard genome sequencing and annotation.</title>
        <authorList>
            <consortium name="The Broad Institute Genomics Platform"/>
            <consortium name="The Broad Institute Genome Sequencing Center for Infectious Disease"/>
            <person name="Wu L."/>
            <person name="Ma J."/>
        </authorList>
    </citation>
    <scope>NUCLEOTIDE SEQUENCE [LARGE SCALE GENOMIC DNA]</scope>
    <source>
        <strain evidence="2">JCM 18302</strain>
    </source>
</reference>
<proteinExistence type="predicted"/>